<dbReference type="InterPro" id="IPR034660">
    <property type="entry name" value="DinB/YfiT-like"/>
</dbReference>
<organism evidence="3 4">
    <name type="scientific">Streptomyces zagrosensis</name>
    <dbReference type="NCBI Taxonomy" id="1042984"/>
    <lineage>
        <taxon>Bacteria</taxon>
        <taxon>Bacillati</taxon>
        <taxon>Actinomycetota</taxon>
        <taxon>Actinomycetes</taxon>
        <taxon>Kitasatosporales</taxon>
        <taxon>Streptomycetaceae</taxon>
        <taxon>Streptomyces</taxon>
    </lineage>
</organism>
<dbReference type="Gene3D" id="1.20.120.450">
    <property type="entry name" value="dinb family like domain"/>
    <property type="match status" value="1"/>
</dbReference>
<dbReference type="PANTHER" id="PTHR40758">
    <property type="entry name" value="CONSERVED PROTEIN"/>
    <property type="match status" value="1"/>
</dbReference>
<dbReference type="NCBIfam" id="TIGR03083">
    <property type="entry name" value="maleylpyruvate isomerase family mycothiol-dependent enzyme"/>
    <property type="match status" value="1"/>
</dbReference>
<proteinExistence type="predicted"/>
<dbReference type="InterPro" id="IPR024344">
    <property type="entry name" value="MDMPI_metal-binding"/>
</dbReference>
<dbReference type="Pfam" id="PF11716">
    <property type="entry name" value="MDMPI_N"/>
    <property type="match status" value="1"/>
</dbReference>
<feature type="domain" description="Mycothiol-dependent maleylpyruvate isomerase metal-binding" evidence="2">
    <location>
        <begin position="34"/>
        <end position="156"/>
    </location>
</feature>
<dbReference type="GO" id="GO:0046872">
    <property type="term" value="F:metal ion binding"/>
    <property type="evidence" value="ECO:0007669"/>
    <property type="project" value="InterPro"/>
</dbReference>
<keyword evidence="4" id="KW-1185">Reference proteome</keyword>
<evidence type="ECO:0000259" key="1">
    <source>
        <dbReference type="Pfam" id="PF07398"/>
    </source>
</evidence>
<name>A0A7W9QG13_9ACTN</name>
<dbReference type="RefSeq" id="WP_184575974.1">
    <property type="nucleotide sequence ID" value="NZ_JACHJL010000015.1"/>
</dbReference>
<dbReference type="Pfam" id="PF07398">
    <property type="entry name" value="MDMPI_C"/>
    <property type="match status" value="1"/>
</dbReference>
<evidence type="ECO:0000259" key="2">
    <source>
        <dbReference type="Pfam" id="PF11716"/>
    </source>
</evidence>
<dbReference type="PANTHER" id="PTHR40758:SF1">
    <property type="entry name" value="CONSERVED PROTEIN"/>
    <property type="match status" value="1"/>
</dbReference>
<evidence type="ECO:0000313" key="4">
    <source>
        <dbReference type="Proteomes" id="UP000588098"/>
    </source>
</evidence>
<dbReference type="InterPro" id="IPR010872">
    <property type="entry name" value="MDMPI_C-term_domain"/>
</dbReference>
<protein>
    <submittedName>
        <fullName evidence="3">Uncharacterized protein (TIGR03083 family)</fullName>
    </submittedName>
</protein>
<dbReference type="EMBL" id="JACHJL010000015">
    <property type="protein sequence ID" value="MBB5938332.1"/>
    <property type="molecule type" value="Genomic_DNA"/>
</dbReference>
<dbReference type="AlphaFoldDB" id="A0A7W9QG13"/>
<reference evidence="3 4" key="1">
    <citation type="submission" date="2020-08" db="EMBL/GenBank/DDBJ databases">
        <title>Genomic Encyclopedia of Type Strains, Phase III (KMG-III): the genomes of soil and plant-associated and newly described type strains.</title>
        <authorList>
            <person name="Whitman W."/>
        </authorList>
    </citation>
    <scope>NUCLEOTIDE SEQUENCE [LARGE SCALE GENOMIC DNA]</scope>
    <source>
        <strain evidence="3 4">CECT 8305</strain>
    </source>
</reference>
<dbReference type="GO" id="GO:0005886">
    <property type="term" value="C:plasma membrane"/>
    <property type="evidence" value="ECO:0007669"/>
    <property type="project" value="TreeGrafter"/>
</dbReference>
<dbReference type="InterPro" id="IPR017517">
    <property type="entry name" value="Maleyloyr_isom"/>
</dbReference>
<evidence type="ECO:0000313" key="3">
    <source>
        <dbReference type="EMBL" id="MBB5938332.1"/>
    </source>
</evidence>
<dbReference type="SUPFAM" id="SSF109854">
    <property type="entry name" value="DinB/YfiT-like putative metalloenzymes"/>
    <property type="match status" value="1"/>
</dbReference>
<gene>
    <name evidence="3" type="ORF">FHS42_005420</name>
</gene>
<feature type="domain" description="MDMPI C-terminal" evidence="1">
    <location>
        <begin position="169"/>
        <end position="266"/>
    </location>
</feature>
<dbReference type="Proteomes" id="UP000588098">
    <property type="component" value="Unassembled WGS sequence"/>
</dbReference>
<accession>A0A7W9QG13</accession>
<comment type="caution">
    <text evidence="3">The sequence shown here is derived from an EMBL/GenBank/DDBJ whole genome shotgun (WGS) entry which is preliminary data.</text>
</comment>
<sequence>MDHISHFQREALAFEAAARRAADPHDAGGGVGQPAPLVPSCPNWSMADLVVHLGGVHRFVIRVIEDRLAEPPDAATLLRELPADHEGWPLPGDAQPHRGPVPVSMVDHYADGAARLERLFREVHVSEPVWTWSDDRTVGFWLRIQAIEAAVHRWDAENALGAARPVDAELAVDAVHHSLTVMAPARRAWTPDVATGSGERYRFRQTDGAAEWTVCFDGDTVRYEEVAGPCDVELAGTASDLMLFLWQRLPADRLTEAKGDRALIDRYFTLVPPV</sequence>